<feature type="transmembrane region" description="Helical" evidence="7">
    <location>
        <begin position="88"/>
        <end position="110"/>
    </location>
</feature>
<sequence>MIHWNVDPILFTLGPLAPRWYGILFAMAFVASYQVMKKIFVREGHSQQDLDALTMTMILSTILGARLGHVLFYEPGIVTSGNPLEFFAIWHGGLASHGGALGIITGLWLYHRKRPAMSMIWLLDRLAIVAALSGMFIRLGNLFNSEIYGRPTDVPWAFWFAHVDPIPVGRHPTQIYEALLCLALFLILWRMYNAGVAQRAPGKLIGLFMVLLFTGRFLIEFLKEHQVSFENALPIDMGQILSLPFIAAGVWFLLRKPKASLSR</sequence>
<feature type="binding site" evidence="7">
    <location>
        <position position="138"/>
    </location>
    <ligand>
        <name>a 1,2-diacyl-sn-glycero-3-phospho-(1'-sn-glycerol)</name>
        <dbReference type="ChEBI" id="CHEBI:64716"/>
    </ligand>
</feature>
<comment type="subcellular location">
    <subcellularLocation>
        <location evidence="7">Cell membrane</location>
        <topology evidence="7">Multi-pass membrane protein</topology>
    </subcellularLocation>
</comment>
<comment type="caution">
    <text evidence="8">The sequence shown here is derived from an EMBL/GenBank/DDBJ whole genome shotgun (WGS) entry which is preliminary data.</text>
</comment>
<keyword evidence="8" id="KW-0449">Lipoprotein</keyword>
<accession>A0A1M3L3S5</accession>
<keyword evidence="3 7" id="KW-0808">Transferase</keyword>
<comment type="similarity">
    <text evidence="1 7">Belongs to the Lgt family.</text>
</comment>
<dbReference type="UniPathway" id="UPA00664"/>
<evidence type="ECO:0000256" key="4">
    <source>
        <dbReference type="ARBA" id="ARBA00022692"/>
    </source>
</evidence>
<dbReference type="STRING" id="1895771.BGO89_08525"/>
<name>A0A1M3L3S5_9BACT</name>
<comment type="function">
    <text evidence="7">Catalyzes the transfer of the diacylglyceryl group from phosphatidylglycerol to the sulfhydryl group of the N-terminal cysteine of a prolipoprotein, the first step in the formation of mature lipoproteins.</text>
</comment>
<dbReference type="Proteomes" id="UP000184233">
    <property type="component" value="Unassembled WGS sequence"/>
</dbReference>
<feature type="transmembrane region" description="Helical" evidence="7">
    <location>
        <begin position="122"/>
        <end position="143"/>
    </location>
</feature>
<feature type="transmembrane region" description="Helical" evidence="7">
    <location>
        <begin position="237"/>
        <end position="254"/>
    </location>
</feature>
<evidence type="ECO:0000256" key="6">
    <source>
        <dbReference type="ARBA" id="ARBA00023136"/>
    </source>
</evidence>
<evidence type="ECO:0000256" key="1">
    <source>
        <dbReference type="ARBA" id="ARBA00007150"/>
    </source>
</evidence>
<comment type="catalytic activity">
    <reaction evidence="7">
        <text>L-cysteinyl-[prolipoprotein] + a 1,2-diacyl-sn-glycero-3-phospho-(1'-sn-glycerol) = an S-1,2-diacyl-sn-glyceryl-L-cysteinyl-[prolipoprotein] + sn-glycerol 1-phosphate + H(+)</text>
        <dbReference type="Rhea" id="RHEA:56712"/>
        <dbReference type="Rhea" id="RHEA-COMP:14679"/>
        <dbReference type="Rhea" id="RHEA-COMP:14680"/>
        <dbReference type="ChEBI" id="CHEBI:15378"/>
        <dbReference type="ChEBI" id="CHEBI:29950"/>
        <dbReference type="ChEBI" id="CHEBI:57685"/>
        <dbReference type="ChEBI" id="CHEBI:64716"/>
        <dbReference type="ChEBI" id="CHEBI:140658"/>
        <dbReference type="EC" id="2.5.1.145"/>
    </reaction>
</comment>
<protein>
    <recommendedName>
        <fullName evidence="7">Phosphatidylglycerol--prolipoprotein diacylglyceryl transferase</fullName>
        <ecNumber evidence="7">2.5.1.145</ecNumber>
    </recommendedName>
</protein>
<evidence type="ECO:0000256" key="3">
    <source>
        <dbReference type="ARBA" id="ARBA00022679"/>
    </source>
</evidence>
<dbReference type="NCBIfam" id="TIGR00544">
    <property type="entry name" value="lgt"/>
    <property type="match status" value="1"/>
</dbReference>
<evidence type="ECO:0000256" key="5">
    <source>
        <dbReference type="ARBA" id="ARBA00022989"/>
    </source>
</evidence>
<dbReference type="InterPro" id="IPR001640">
    <property type="entry name" value="Lgt"/>
</dbReference>
<dbReference type="AlphaFoldDB" id="A0A1M3L3S5"/>
<feature type="transmembrane region" description="Helical" evidence="7">
    <location>
        <begin position="175"/>
        <end position="192"/>
    </location>
</feature>
<evidence type="ECO:0000313" key="8">
    <source>
        <dbReference type="EMBL" id="OJX60022.1"/>
    </source>
</evidence>
<proteinExistence type="inferred from homology"/>
<dbReference type="EMBL" id="MKVH01000008">
    <property type="protein sequence ID" value="OJX60022.1"/>
    <property type="molecule type" value="Genomic_DNA"/>
</dbReference>
<dbReference type="EC" id="2.5.1.145" evidence="7"/>
<evidence type="ECO:0000313" key="9">
    <source>
        <dbReference type="Proteomes" id="UP000184233"/>
    </source>
</evidence>
<dbReference type="HAMAP" id="MF_01147">
    <property type="entry name" value="Lgt"/>
    <property type="match status" value="1"/>
</dbReference>
<dbReference type="Pfam" id="PF01790">
    <property type="entry name" value="LGT"/>
    <property type="match status" value="1"/>
</dbReference>
<dbReference type="PANTHER" id="PTHR30589">
    <property type="entry name" value="PROLIPOPROTEIN DIACYLGLYCERYL TRANSFERASE"/>
    <property type="match status" value="1"/>
</dbReference>
<dbReference type="PANTHER" id="PTHR30589:SF0">
    <property type="entry name" value="PHOSPHATIDYLGLYCEROL--PROLIPOPROTEIN DIACYLGLYCERYL TRANSFERASE"/>
    <property type="match status" value="1"/>
</dbReference>
<dbReference type="GO" id="GO:0005886">
    <property type="term" value="C:plasma membrane"/>
    <property type="evidence" value="ECO:0007669"/>
    <property type="project" value="UniProtKB-SubCell"/>
</dbReference>
<evidence type="ECO:0000256" key="7">
    <source>
        <dbReference type="HAMAP-Rule" id="MF_01147"/>
    </source>
</evidence>
<keyword evidence="2 7" id="KW-1003">Cell membrane</keyword>
<feature type="transmembrane region" description="Helical" evidence="7">
    <location>
        <begin position="20"/>
        <end position="40"/>
    </location>
</feature>
<keyword evidence="5 7" id="KW-1133">Transmembrane helix</keyword>
<evidence type="ECO:0000256" key="2">
    <source>
        <dbReference type="ARBA" id="ARBA00022475"/>
    </source>
</evidence>
<dbReference type="GO" id="GO:0008961">
    <property type="term" value="F:phosphatidylglycerol-prolipoprotein diacylglyceryl transferase activity"/>
    <property type="evidence" value="ECO:0007669"/>
    <property type="project" value="UniProtKB-UniRule"/>
</dbReference>
<keyword evidence="6 7" id="KW-0472">Membrane</keyword>
<organism evidence="8 9">
    <name type="scientific">Candidatus Kapaibacterium thiocyanatum</name>
    <dbReference type="NCBI Taxonomy" id="1895771"/>
    <lineage>
        <taxon>Bacteria</taxon>
        <taxon>Pseudomonadati</taxon>
        <taxon>Candidatus Kapaibacteriota</taxon>
        <taxon>Candidatus Kapaibacteriia</taxon>
        <taxon>Candidatus Kapaibacteriales</taxon>
        <taxon>Candidatus Kapaibacteriaceae</taxon>
        <taxon>Candidatus Kapaibacterium</taxon>
    </lineage>
</organism>
<reference evidence="8 9" key="1">
    <citation type="submission" date="2016-09" db="EMBL/GenBank/DDBJ databases">
        <title>Genome-resolved meta-omics ties microbial dynamics to process performance in biotechnology for thiocyanate degradation.</title>
        <authorList>
            <person name="Kantor R.S."/>
            <person name="Huddy R.J."/>
            <person name="Iyer R."/>
            <person name="Thomas B.C."/>
            <person name="Brown C.T."/>
            <person name="Anantharaman K."/>
            <person name="Tringe S."/>
            <person name="Hettich R.L."/>
            <person name="Harrison S.T."/>
            <person name="Banfield J.F."/>
        </authorList>
    </citation>
    <scope>NUCLEOTIDE SEQUENCE [LARGE SCALE GENOMIC DNA]</scope>
    <source>
        <strain evidence="8">59-99</strain>
    </source>
</reference>
<feature type="transmembrane region" description="Helical" evidence="7">
    <location>
        <begin position="204"/>
        <end position="222"/>
    </location>
</feature>
<dbReference type="GO" id="GO:0042158">
    <property type="term" value="P:lipoprotein biosynthetic process"/>
    <property type="evidence" value="ECO:0007669"/>
    <property type="project" value="UniProtKB-UniRule"/>
</dbReference>
<gene>
    <name evidence="7" type="primary">lgt</name>
    <name evidence="8" type="ORF">BGO89_08525</name>
</gene>
<comment type="pathway">
    <text evidence="7">Protein modification; lipoprotein biosynthesis (diacylglyceryl transfer).</text>
</comment>
<feature type="transmembrane region" description="Helical" evidence="7">
    <location>
        <begin position="52"/>
        <end position="73"/>
    </location>
</feature>
<keyword evidence="4 7" id="KW-0812">Transmembrane</keyword>